<dbReference type="PANTHER" id="PTHR43065:SF42">
    <property type="entry name" value="TWO-COMPONENT SENSOR PPRA"/>
    <property type="match status" value="1"/>
</dbReference>
<dbReference type="EMBL" id="FPHB01000011">
    <property type="protein sequence ID" value="SFV50485.1"/>
    <property type="molecule type" value="Genomic_DNA"/>
</dbReference>
<dbReference type="InterPro" id="IPR036097">
    <property type="entry name" value="HisK_dim/P_sf"/>
</dbReference>
<protein>
    <submittedName>
        <fullName evidence="3">Histidine kinase</fullName>
    </submittedName>
</protein>
<proteinExistence type="predicted"/>
<dbReference type="InterPro" id="IPR005467">
    <property type="entry name" value="His_kinase_dom"/>
</dbReference>
<organism evidence="3">
    <name type="scientific">hydrothermal vent metagenome</name>
    <dbReference type="NCBI Taxonomy" id="652676"/>
    <lineage>
        <taxon>unclassified sequences</taxon>
        <taxon>metagenomes</taxon>
        <taxon>ecological metagenomes</taxon>
    </lineage>
</organism>
<dbReference type="PROSITE" id="PS50109">
    <property type="entry name" value="HIS_KIN"/>
    <property type="match status" value="1"/>
</dbReference>
<dbReference type="InterPro" id="IPR003594">
    <property type="entry name" value="HATPase_dom"/>
</dbReference>
<dbReference type="SUPFAM" id="SSF47384">
    <property type="entry name" value="Homodimeric domain of signal transducing histidine kinase"/>
    <property type="match status" value="1"/>
</dbReference>
<dbReference type="Pfam" id="PF02518">
    <property type="entry name" value="HATPase_c"/>
    <property type="match status" value="1"/>
</dbReference>
<dbReference type="PRINTS" id="PR00344">
    <property type="entry name" value="BCTRLSENSOR"/>
</dbReference>
<accession>A0A1W1BAI8</accession>
<dbReference type="GO" id="GO:0000155">
    <property type="term" value="F:phosphorelay sensor kinase activity"/>
    <property type="evidence" value="ECO:0007669"/>
    <property type="project" value="InterPro"/>
</dbReference>
<dbReference type="SUPFAM" id="SSF55874">
    <property type="entry name" value="ATPase domain of HSP90 chaperone/DNA topoisomerase II/histidine kinase"/>
    <property type="match status" value="1"/>
</dbReference>
<dbReference type="PANTHER" id="PTHR43065">
    <property type="entry name" value="SENSOR HISTIDINE KINASE"/>
    <property type="match status" value="1"/>
</dbReference>
<keyword evidence="3" id="KW-0418">Kinase</keyword>
<dbReference type="AlphaFoldDB" id="A0A1W1BAI8"/>
<dbReference type="InterPro" id="IPR003661">
    <property type="entry name" value="HisK_dim/P_dom"/>
</dbReference>
<dbReference type="CDD" id="cd00082">
    <property type="entry name" value="HisKA"/>
    <property type="match status" value="1"/>
</dbReference>
<keyword evidence="1" id="KW-0597">Phosphoprotein</keyword>
<gene>
    <name evidence="3" type="ORF">MNB_SM-7-1100</name>
</gene>
<evidence type="ECO:0000259" key="2">
    <source>
        <dbReference type="PROSITE" id="PS50109"/>
    </source>
</evidence>
<keyword evidence="3" id="KW-0808">Transferase</keyword>
<evidence type="ECO:0000313" key="3">
    <source>
        <dbReference type="EMBL" id="SFV50485.1"/>
    </source>
</evidence>
<dbReference type="Gene3D" id="1.10.287.130">
    <property type="match status" value="1"/>
</dbReference>
<name>A0A1W1BAI8_9ZZZZ</name>
<dbReference type="InterPro" id="IPR004358">
    <property type="entry name" value="Sig_transdc_His_kin-like_C"/>
</dbReference>
<dbReference type="SMART" id="SM00387">
    <property type="entry name" value="HATPase_c"/>
    <property type="match status" value="1"/>
</dbReference>
<feature type="domain" description="Histidine kinase" evidence="2">
    <location>
        <begin position="26"/>
        <end position="239"/>
    </location>
</feature>
<dbReference type="Gene3D" id="3.30.565.10">
    <property type="entry name" value="Histidine kinase-like ATPase, C-terminal domain"/>
    <property type="match status" value="1"/>
</dbReference>
<evidence type="ECO:0000256" key="1">
    <source>
        <dbReference type="ARBA" id="ARBA00022553"/>
    </source>
</evidence>
<sequence>MKQINVDIDISDSLKNVPKLQEVFASVAHQWRRPLTQINSIIGNLDNKLYELHVNDAEIMEMLSQIEEITKEMSRSIDDFRGCFSKEKRTILLKNLLLDILKSKHLDLQECGIEIGFDAEEGEQFFGDEQLFKQVIITLLDNAKDAFISRNTYKPHIKISAKSDENFLIIDICDNAGGMSKSIRKRIFEPSFTTKHSSEGTGLGLYMAKKLLEEQMNATLSVSNFADGSCFKIKILKDQDGKN</sequence>
<reference evidence="3" key="1">
    <citation type="submission" date="2016-10" db="EMBL/GenBank/DDBJ databases">
        <authorList>
            <person name="de Groot N.N."/>
        </authorList>
    </citation>
    <scope>NUCLEOTIDE SEQUENCE</scope>
</reference>
<dbReference type="InterPro" id="IPR036890">
    <property type="entry name" value="HATPase_C_sf"/>
</dbReference>